<reference evidence="3 4" key="1">
    <citation type="journal article" date="2021" name="MBio">
        <title>Poor Competitiveness of Bradyrhizobium in Pigeon Pea Root Colonization in Indian Soils.</title>
        <authorList>
            <person name="Chalasani D."/>
            <person name="Basu A."/>
            <person name="Pullabhotla S.V.S.R.N."/>
            <person name="Jorrin B."/>
            <person name="Neal A.L."/>
            <person name="Poole P.S."/>
            <person name="Podile A.R."/>
            <person name="Tkacz A."/>
        </authorList>
    </citation>
    <scope>NUCLEOTIDE SEQUENCE [LARGE SCALE GENOMIC DNA]</scope>
    <source>
        <strain evidence="3 4">HU14</strain>
    </source>
</reference>
<organism evidence="3 4">
    <name type="scientific">Microbacterium jejuense</name>
    <dbReference type="NCBI Taxonomy" id="1263637"/>
    <lineage>
        <taxon>Bacteria</taxon>
        <taxon>Bacillati</taxon>
        <taxon>Actinomycetota</taxon>
        <taxon>Actinomycetes</taxon>
        <taxon>Micrococcales</taxon>
        <taxon>Microbacteriaceae</taxon>
        <taxon>Microbacterium</taxon>
    </lineage>
</organism>
<protein>
    <submittedName>
        <fullName evidence="3">Dinucleotide-utilizing enzyme</fullName>
    </submittedName>
</protein>
<dbReference type="RefSeq" id="WP_220300668.1">
    <property type="nucleotide sequence ID" value="NZ_JAEUAW010000006.1"/>
</dbReference>
<evidence type="ECO:0000256" key="2">
    <source>
        <dbReference type="SAM" id="Phobius"/>
    </source>
</evidence>
<proteinExistence type="predicted"/>
<evidence type="ECO:0000313" key="3">
    <source>
        <dbReference type="EMBL" id="MBW9093945.1"/>
    </source>
</evidence>
<evidence type="ECO:0000256" key="1">
    <source>
        <dbReference type="SAM" id="MobiDB-lite"/>
    </source>
</evidence>
<keyword evidence="2" id="KW-0812">Transmembrane</keyword>
<keyword evidence="2" id="KW-1133">Transmembrane helix</keyword>
<feature type="compositionally biased region" description="Acidic residues" evidence="1">
    <location>
        <begin position="135"/>
        <end position="146"/>
    </location>
</feature>
<keyword evidence="4" id="KW-1185">Reference proteome</keyword>
<feature type="transmembrane region" description="Helical" evidence="2">
    <location>
        <begin position="12"/>
        <end position="33"/>
    </location>
</feature>
<feature type="transmembrane region" description="Helical" evidence="2">
    <location>
        <begin position="53"/>
        <end position="82"/>
    </location>
</feature>
<keyword evidence="2" id="KW-0472">Membrane</keyword>
<name>A0ABS7HNE8_9MICO</name>
<feature type="region of interest" description="Disordered" evidence="1">
    <location>
        <begin position="119"/>
        <end position="146"/>
    </location>
</feature>
<dbReference type="EMBL" id="JAEUAW010000006">
    <property type="protein sequence ID" value="MBW9093945.1"/>
    <property type="molecule type" value="Genomic_DNA"/>
</dbReference>
<accession>A0ABS7HNE8</accession>
<gene>
    <name evidence="3" type="ORF">JNB62_09650</name>
</gene>
<comment type="caution">
    <text evidence="3">The sequence shown here is derived from an EMBL/GenBank/DDBJ whole genome shotgun (WGS) entry which is preliminary data.</text>
</comment>
<evidence type="ECO:0000313" key="4">
    <source>
        <dbReference type="Proteomes" id="UP001196843"/>
    </source>
</evidence>
<dbReference type="Proteomes" id="UP001196843">
    <property type="component" value="Unassembled WGS sequence"/>
</dbReference>
<sequence>MSTRPPLARSIPFWGLLVVSLGTAAGGAFLLTSKLGSMTAVLTDNTATPVDVYVGQSVAVAGAVLLGAGIVGIFLTLAVAAYATLRPVPAVEVVEPVAAAPEFDEVAPAAAPVVTTEPVVASEPVVESAPLVDDAPADERDDVTPR</sequence>
<feature type="compositionally biased region" description="Low complexity" evidence="1">
    <location>
        <begin position="119"/>
        <end position="130"/>
    </location>
</feature>